<gene>
    <name evidence="2" type="ORF">MNOR_LOCUS29146</name>
</gene>
<organism evidence="2 3">
    <name type="scientific">Meganyctiphanes norvegica</name>
    <name type="common">Northern krill</name>
    <name type="synonym">Thysanopoda norvegica</name>
    <dbReference type="NCBI Taxonomy" id="48144"/>
    <lineage>
        <taxon>Eukaryota</taxon>
        <taxon>Metazoa</taxon>
        <taxon>Ecdysozoa</taxon>
        <taxon>Arthropoda</taxon>
        <taxon>Crustacea</taxon>
        <taxon>Multicrustacea</taxon>
        <taxon>Malacostraca</taxon>
        <taxon>Eumalacostraca</taxon>
        <taxon>Eucarida</taxon>
        <taxon>Euphausiacea</taxon>
        <taxon>Euphausiidae</taxon>
        <taxon>Meganyctiphanes</taxon>
    </lineage>
</organism>
<feature type="region of interest" description="Disordered" evidence="1">
    <location>
        <begin position="1"/>
        <end position="104"/>
    </location>
</feature>
<accession>A0AAV2RVT4</accession>
<evidence type="ECO:0000313" key="3">
    <source>
        <dbReference type="Proteomes" id="UP001497623"/>
    </source>
</evidence>
<dbReference type="Proteomes" id="UP001497623">
    <property type="component" value="Unassembled WGS sequence"/>
</dbReference>
<feature type="region of interest" description="Disordered" evidence="1">
    <location>
        <begin position="208"/>
        <end position="227"/>
    </location>
</feature>
<proteinExistence type="predicted"/>
<dbReference type="AlphaFoldDB" id="A0AAV2RVT4"/>
<sequence>AGEPSSAGVDCERPLSSCAQDNEELKELGFKSPQELNSQSSSGSENSIPEKGTQESPQSESVSASAAQPAHHRVIMVQGSPGEQDDTTSNSSLPTINPPDNKAKYEISMNGSAVCVKPSPKVDLSYYRREDECVPIDSDDELFDLADRSPSDNAGRRNSNASRATNFSVSNNSIFSYVKEQLDLESSDKAPKKKSFLKRYHKTAPLVMQQNGEAVGNGSTHLAPSLA</sequence>
<comment type="caution">
    <text evidence="2">The sequence shown here is derived from an EMBL/GenBank/DDBJ whole genome shotgun (WGS) entry which is preliminary data.</text>
</comment>
<feature type="non-terminal residue" evidence="2">
    <location>
        <position position="1"/>
    </location>
</feature>
<dbReference type="EMBL" id="CAXKWB010033275">
    <property type="protein sequence ID" value="CAL4142560.1"/>
    <property type="molecule type" value="Genomic_DNA"/>
</dbReference>
<feature type="compositionally biased region" description="Polar residues" evidence="1">
    <location>
        <begin position="156"/>
        <end position="165"/>
    </location>
</feature>
<protein>
    <submittedName>
        <fullName evidence="2">Uncharacterized protein</fullName>
    </submittedName>
</protein>
<reference evidence="2 3" key="1">
    <citation type="submission" date="2024-05" db="EMBL/GenBank/DDBJ databases">
        <authorList>
            <person name="Wallberg A."/>
        </authorList>
    </citation>
    <scope>NUCLEOTIDE SEQUENCE [LARGE SCALE GENOMIC DNA]</scope>
</reference>
<feature type="compositionally biased region" description="Polar residues" evidence="1">
    <location>
        <begin position="54"/>
        <end position="66"/>
    </location>
</feature>
<evidence type="ECO:0000313" key="2">
    <source>
        <dbReference type="EMBL" id="CAL4142560.1"/>
    </source>
</evidence>
<keyword evidence="3" id="KW-1185">Reference proteome</keyword>
<name>A0AAV2RVT4_MEGNR</name>
<evidence type="ECO:0000256" key="1">
    <source>
        <dbReference type="SAM" id="MobiDB-lite"/>
    </source>
</evidence>
<feature type="compositionally biased region" description="Low complexity" evidence="1">
    <location>
        <begin position="32"/>
        <end position="47"/>
    </location>
</feature>
<feature type="region of interest" description="Disordered" evidence="1">
    <location>
        <begin position="137"/>
        <end position="165"/>
    </location>
</feature>